<keyword evidence="7" id="KW-1185">Reference proteome</keyword>
<dbReference type="PANTHER" id="PTHR30055">
    <property type="entry name" value="HTH-TYPE TRANSCRIPTIONAL REGULATOR RUTR"/>
    <property type="match status" value="1"/>
</dbReference>
<evidence type="ECO:0000313" key="6">
    <source>
        <dbReference type="EMBL" id="MFB9631672.1"/>
    </source>
</evidence>
<dbReference type="InterPro" id="IPR001647">
    <property type="entry name" value="HTH_TetR"/>
</dbReference>
<feature type="domain" description="HTH tetR-type" evidence="5">
    <location>
        <begin position="12"/>
        <end position="72"/>
    </location>
</feature>
<evidence type="ECO:0000256" key="3">
    <source>
        <dbReference type="ARBA" id="ARBA00023163"/>
    </source>
</evidence>
<comment type="caution">
    <text evidence="6">The sequence shown here is derived from an EMBL/GenBank/DDBJ whole genome shotgun (WGS) entry which is preliminary data.</text>
</comment>
<evidence type="ECO:0000259" key="5">
    <source>
        <dbReference type="PROSITE" id="PS50977"/>
    </source>
</evidence>
<feature type="DNA-binding region" description="H-T-H motif" evidence="4">
    <location>
        <begin position="35"/>
        <end position="54"/>
    </location>
</feature>
<dbReference type="Gene3D" id="1.10.357.10">
    <property type="entry name" value="Tetracycline Repressor, domain 2"/>
    <property type="match status" value="1"/>
</dbReference>
<sequence>MQPARRPGGRSAKVRAAVHDAVLELLREEDWDTLSIARVAERSGVHQATIYRRWGTLPALVDDTVTEQLSKGSPVPDTGSLRGDLEAYATQVAADVAGPLGRLYVRAAHIGTRGDDHETYMTDRAVQLEAMLQRARLRGEDPPGLLELMELVLAPIYYHAIFFNRPIGPEHARTYVDRLLRLRG</sequence>
<dbReference type="RefSeq" id="WP_344994287.1">
    <property type="nucleotide sequence ID" value="NZ_BAAAXV010000008.1"/>
</dbReference>
<protein>
    <submittedName>
        <fullName evidence="6">TetR/AcrR family transcriptional regulator C-terminal ligand-binding domain-containing protein</fullName>
    </submittedName>
</protein>
<dbReference type="InterPro" id="IPR009057">
    <property type="entry name" value="Homeodomain-like_sf"/>
</dbReference>
<name>A0ABV5SJ06_9ACTN</name>
<keyword evidence="3" id="KW-0804">Transcription</keyword>
<dbReference type="Pfam" id="PF00440">
    <property type="entry name" value="TetR_N"/>
    <property type="match status" value="1"/>
</dbReference>
<dbReference type="InterPro" id="IPR050109">
    <property type="entry name" value="HTH-type_TetR-like_transc_reg"/>
</dbReference>
<dbReference type="EMBL" id="JBHMBW010000108">
    <property type="protein sequence ID" value="MFB9631672.1"/>
    <property type="molecule type" value="Genomic_DNA"/>
</dbReference>
<keyword evidence="1" id="KW-0805">Transcription regulation</keyword>
<proteinExistence type="predicted"/>
<dbReference type="SUPFAM" id="SSF48498">
    <property type="entry name" value="Tetracyclin repressor-like, C-terminal domain"/>
    <property type="match status" value="1"/>
</dbReference>
<gene>
    <name evidence="6" type="ORF">ACFFSA_52175</name>
</gene>
<dbReference type="Proteomes" id="UP001589532">
    <property type="component" value="Unassembled WGS sequence"/>
</dbReference>
<dbReference type="InterPro" id="IPR011075">
    <property type="entry name" value="TetR_C"/>
</dbReference>
<dbReference type="SUPFAM" id="SSF46689">
    <property type="entry name" value="Homeodomain-like"/>
    <property type="match status" value="1"/>
</dbReference>
<evidence type="ECO:0000313" key="7">
    <source>
        <dbReference type="Proteomes" id="UP001589532"/>
    </source>
</evidence>
<keyword evidence="2 4" id="KW-0238">DNA-binding</keyword>
<dbReference type="Pfam" id="PF16859">
    <property type="entry name" value="TetR_C_11"/>
    <property type="match status" value="1"/>
</dbReference>
<accession>A0ABV5SJ06</accession>
<dbReference type="PROSITE" id="PS50977">
    <property type="entry name" value="HTH_TETR_2"/>
    <property type="match status" value="1"/>
</dbReference>
<evidence type="ECO:0000256" key="2">
    <source>
        <dbReference type="ARBA" id="ARBA00023125"/>
    </source>
</evidence>
<dbReference type="InterPro" id="IPR036271">
    <property type="entry name" value="Tet_transcr_reg_TetR-rel_C_sf"/>
</dbReference>
<dbReference type="Gene3D" id="1.10.10.60">
    <property type="entry name" value="Homeodomain-like"/>
    <property type="match status" value="1"/>
</dbReference>
<evidence type="ECO:0000256" key="4">
    <source>
        <dbReference type="PROSITE-ProRule" id="PRU00335"/>
    </source>
</evidence>
<evidence type="ECO:0000256" key="1">
    <source>
        <dbReference type="ARBA" id="ARBA00023015"/>
    </source>
</evidence>
<dbReference type="PANTHER" id="PTHR30055:SF148">
    <property type="entry name" value="TETR-FAMILY TRANSCRIPTIONAL REGULATOR"/>
    <property type="match status" value="1"/>
</dbReference>
<reference evidence="6 7" key="1">
    <citation type="submission" date="2024-09" db="EMBL/GenBank/DDBJ databases">
        <authorList>
            <person name="Sun Q."/>
            <person name="Mori K."/>
        </authorList>
    </citation>
    <scope>NUCLEOTIDE SEQUENCE [LARGE SCALE GENOMIC DNA]</scope>
    <source>
        <strain evidence="6 7">JCM 3143</strain>
    </source>
</reference>
<organism evidence="6 7">
    <name type="scientific">Nonomuraea helvata</name>
    <dbReference type="NCBI Taxonomy" id="37484"/>
    <lineage>
        <taxon>Bacteria</taxon>
        <taxon>Bacillati</taxon>
        <taxon>Actinomycetota</taxon>
        <taxon>Actinomycetes</taxon>
        <taxon>Streptosporangiales</taxon>
        <taxon>Streptosporangiaceae</taxon>
        <taxon>Nonomuraea</taxon>
    </lineage>
</organism>